<sequence length="415" mass="47568">MVELQGVNILSEAILAYQQSQFRLPQPPSPDVEQLKWLAQMKTIALFWIVLNHVAEQIIMSPLSTFAYGLSWQALAIEQFALPLDGLDRLLSPIYYLGWLGDDGVAVFLILSGFGLTWGLLCRGTPIRFALGPFFRKRLKKLLPLWVGCHLIFMATWLLIGWGISPYEVRSFISLLGLRVLPRHLYFFSPAWWFVPLILQLYLIYPWLWRKFHQFGVKRTLLLAAMASAAVRAIGLGLSLKLGYNTTFWYPGTIFPVRTAEFCMGMGLAFLWFKQSDQVMAFLYRSWIGVVATLVYIFSTLIALTVPGRIISPLLSGIAASVMLYSWLNWCNRRSQYRPLRWLSNTLVRTEKYSYSIFLVHHPIIIKFLPSGTFDIHSPQMWMNVVIALVLTVAIAVSLQEMLEICFAKKRMLLN</sequence>
<feature type="transmembrane region" description="Helical" evidence="1">
    <location>
        <begin position="104"/>
        <end position="121"/>
    </location>
</feature>
<dbReference type="RefSeq" id="WP_264324677.1">
    <property type="nucleotide sequence ID" value="NZ_JADEXQ010000023.1"/>
</dbReference>
<organism evidence="3 4">
    <name type="scientific">Romeriopsis navalis LEGE 11480</name>
    <dbReference type="NCBI Taxonomy" id="2777977"/>
    <lineage>
        <taxon>Bacteria</taxon>
        <taxon>Bacillati</taxon>
        <taxon>Cyanobacteriota</taxon>
        <taxon>Cyanophyceae</taxon>
        <taxon>Leptolyngbyales</taxon>
        <taxon>Leptolyngbyaceae</taxon>
        <taxon>Romeriopsis</taxon>
        <taxon>Romeriopsis navalis</taxon>
    </lineage>
</organism>
<dbReference type="GO" id="GO:0016747">
    <property type="term" value="F:acyltransferase activity, transferring groups other than amino-acyl groups"/>
    <property type="evidence" value="ECO:0007669"/>
    <property type="project" value="InterPro"/>
</dbReference>
<dbReference type="InterPro" id="IPR002656">
    <property type="entry name" value="Acyl_transf_3_dom"/>
</dbReference>
<dbReference type="AlphaFoldDB" id="A0A928VLD1"/>
<dbReference type="Proteomes" id="UP000625316">
    <property type="component" value="Unassembled WGS sequence"/>
</dbReference>
<keyword evidence="4" id="KW-1185">Reference proteome</keyword>
<name>A0A928VLD1_9CYAN</name>
<evidence type="ECO:0000259" key="2">
    <source>
        <dbReference type="Pfam" id="PF01757"/>
    </source>
</evidence>
<protein>
    <submittedName>
        <fullName evidence="3">Acyltransferase</fullName>
    </submittedName>
</protein>
<comment type="caution">
    <text evidence="3">The sequence shown here is derived from an EMBL/GenBank/DDBJ whole genome shotgun (WGS) entry which is preliminary data.</text>
</comment>
<dbReference type="EMBL" id="JADEXQ010000023">
    <property type="protein sequence ID" value="MBE9029858.1"/>
    <property type="molecule type" value="Genomic_DNA"/>
</dbReference>
<feature type="transmembrane region" description="Helical" evidence="1">
    <location>
        <begin position="142"/>
        <end position="165"/>
    </location>
</feature>
<accession>A0A928VLD1</accession>
<keyword evidence="1" id="KW-0472">Membrane</keyword>
<feature type="domain" description="Acyltransferase 3" evidence="2">
    <location>
        <begin position="36"/>
        <end position="399"/>
    </location>
</feature>
<keyword evidence="1" id="KW-0812">Transmembrane</keyword>
<keyword evidence="3" id="KW-0012">Acyltransferase</keyword>
<evidence type="ECO:0000313" key="4">
    <source>
        <dbReference type="Proteomes" id="UP000625316"/>
    </source>
</evidence>
<evidence type="ECO:0000256" key="1">
    <source>
        <dbReference type="SAM" id="Phobius"/>
    </source>
</evidence>
<feature type="transmembrane region" description="Helical" evidence="1">
    <location>
        <begin position="381"/>
        <end position="403"/>
    </location>
</feature>
<feature type="transmembrane region" description="Helical" evidence="1">
    <location>
        <begin position="248"/>
        <end position="273"/>
    </location>
</feature>
<keyword evidence="3" id="KW-0808">Transferase</keyword>
<evidence type="ECO:0000313" key="3">
    <source>
        <dbReference type="EMBL" id="MBE9029858.1"/>
    </source>
</evidence>
<feature type="transmembrane region" description="Helical" evidence="1">
    <location>
        <begin position="185"/>
        <end position="208"/>
    </location>
</feature>
<gene>
    <name evidence="3" type="ORF">IQ266_08965</name>
</gene>
<reference evidence="3" key="1">
    <citation type="submission" date="2020-10" db="EMBL/GenBank/DDBJ databases">
        <authorList>
            <person name="Castelo-Branco R."/>
            <person name="Eusebio N."/>
            <person name="Adriana R."/>
            <person name="Vieira A."/>
            <person name="Brugerolle De Fraissinette N."/>
            <person name="Rezende De Castro R."/>
            <person name="Schneider M.P."/>
            <person name="Vasconcelos V."/>
            <person name="Leao P.N."/>
        </authorList>
    </citation>
    <scope>NUCLEOTIDE SEQUENCE</scope>
    <source>
        <strain evidence="3">LEGE 11480</strain>
    </source>
</reference>
<keyword evidence="1" id="KW-1133">Transmembrane helix</keyword>
<feature type="transmembrane region" description="Helical" evidence="1">
    <location>
        <begin position="310"/>
        <end position="331"/>
    </location>
</feature>
<proteinExistence type="predicted"/>
<feature type="transmembrane region" description="Helical" evidence="1">
    <location>
        <begin position="220"/>
        <end position="242"/>
    </location>
</feature>
<dbReference type="Pfam" id="PF01757">
    <property type="entry name" value="Acyl_transf_3"/>
    <property type="match status" value="1"/>
</dbReference>
<feature type="transmembrane region" description="Helical" evidence="1">
    <location>
        <begin position="352"/>
        <end position="369"/>
    </location>
</feature>
<feature type="transmembrane region" description="Helical" evidence="1">
    <location>
        <begin position="282"/>
        <end position="304"/>
    </location>
</feature>